<dbReference type="Gene3D" id="3.40.190.10">
    <property type="entry name" value="Periplasmic binding protein-like II"/>
    <property type="match status" value="2"/>
</dbReference>
<reference evidence="4" key="1">
    <citation type="journal article" date="2019" name="Int. J. Syst. Evol. Microbiol.">
        <title>The Global Catalogue of Microorganisms (GCM) 10K type strain sequencing project: providing services to taxonomists for standard genome sequencing and annotation.</title>
        <authorList>
            <consortium name="The Broad Institute Genomics Platform"/>
            <consortium name="The Broad Institute Genome Sequencing Center for Infectious Disease"/>
            <person name="Wu L."/>
            <person name="Ma J."/>
        </authorList>
    </citation>
    <scope>NUCLEOTIDE SEQUENCE [LARGE SCALE GENOMIC DNA]</scope>
    <source>
        <strain evidence="4">JCM 17666</strain>
    </source>
</reference>
<accession>A0ABP8HAL0</accession>
<dbReference type="RefSeq" id="WP_345250801.1">
    <property type="nucleotide sequence ID" value="NZ_BAABFO010000015.1"/>
</dbReference>
<gene>
    <name evidence="3" type="ORF">GCM10023144_31350</name>
</gene>
<feature type="chain" id="PRO_5047201737" evidence="2">
    <location>
        <begin position="27"/>
        <end position="356"/>
    </location>
</feature>
<proteinExistence type="predicted"/>
<evidence type="ECO:0000256" key="1">
    <source>
        <dbReference type="ARBA" id="ARBA00022729"/>
    </source>
</evidence>
<name>A0ABP8HAL0_9BURK</name>
<comment type="caution">
    <text evidence="3">The sequence shown here is derived from an EMBL/GenBank/DDBJ whole genome shotgun (WGS) entry which is preliminary data.</text>
</comment>
<feature type="signal peptide" evidence="2">
    <location>
        <begin position="1"/>
        <end position="26"/>
    </location>
</feature>
<keyword evidence="1 2" id="KW-0732">Signal</keyword>
<dbReference type="PANTHER" id="PTHR30006:SF24">
    <property type="entry name" value="SLL0237 PROTEIN"/>
    <property type="match status" value="1"/>
</dbReference>
<evidence type="ECO:0000313" key="4">
    <source>
        <dbReference type="Proteomes" id="UP001501671"/>
    </source>
</evidence>
<dbReference type="Proteomes" id="UP001501671">
    <property type="component" value="Unassembled WGS sequence"/>
</dbReference>
<organism evidence="3 4">
    <name type="scientific">Pigmentiphaga soli</name>
    <dbReference type="NCBI Taxonomy" id="1007095"/>
    <lineage>
        <taxon>Bacteria</taxon>
        <taxon>Pseudomonadati</taxon>
        <taxon>Pseudomonadota</taxon>
        <taxon>Betaproteobacteria</taxon>
        <taxon>Burkholderiales</taxon>
        <taxon>Alcaligenaceae</taxon>
        <taxon>Pigmentiphaga</taxon>
    </lineage>
</organism>
<keyword evidence="4" id="KW-1185">Reference proteome</keyword>
<dbReference type="SUPFAM" id="SSF53850">
    <property type="entry name" value="Periplasmic binding protein-like II"/>
    <property type="match status" value="1"/>
</dbReference>
<dbReference type="Pfam" id="PF13343">
    <property type="entry name" value="SBP_bac_6"/>
    <property type="match status" value="1"/>
</dbReference>
<dbReference type="EMBL" id="BAABFO010000015">
    <property type="protein sequence ID" value="GAA4336675.1"/>
    <property type="molecule type" value="Genomic_DNA"/>
</dbReference>
<evidence type="ECO:0000256" key="2">
    <source>
        <dbReference type="SAM" id="SignalP"/>
    </source>
</evidence>
<evidence type="ECO:0000313" key="3">
    <source>
        <dbReference type="EMBL" id="GAA4336675.1"/>
    </source>
</evidence>
<dbReference type="PANTHER" id="PTHR30006">
    <property type="entry name" value="THIAMINE-BINDING PERIPLASMIC PROTEIN-RELATED"/>
    <property type="match status" value="1"/>
</dbReference>
<protein>
    <submittedName>
        <fullName evidence="3">Extracellular solute-binding protein</fullName>
    </submittedName>
</protein>
<sequence>MNRMLTRIGLALALLGQPFCAGLAAAQDAAPAQVAAIATYHGADRQQRLLEGAKKEGSLTIYGSTTATDQQLLNEAFQKKYGLKINYWRASSEAILQRTLKEAQAGHHEADLLDLNAMQMEAVRREKLLQPVESPLHAELMKGAVAPGKEWAGQTLDMLVQAYNTTKVRKEDLPKAWDDLLDPKWKGQLGIEATDENWFATLLEALGRDKGMKLFGQIADTNGISVRKGHTLLANLVASGEVPLALTIYDYSPAELKQKGAPIEQFVIAPAIGAFKPIALLKTAPHPHAALLYYDFLLGPQAQQILKDRTRVPTNTKIDSPWKDAQVRFIDPTEAVDLADQWTRDFETAVTKRRAR</sequence>